<dbReference type="Gene3D" id="3.40.30.10">
    <property type="entry name" value="Glutaredoxin"/>
    <property type="match status" value="1"/>
</dbReference>
<feature type="compositionally biased region" description="Gly residues" evidence="4">
    <location>
        <begin position="72"/>
        <end position="84"/>
    </location>
</feature>
<dbReference type="OrthoDB" id="9790194at2"/>
<organism evidence="6 7">
    <name type="scientific">Skermanella aerolata</name>
    <dbReference type="NCBI Taxonomy" id="393310"/>
    <lineage>
        <taxon>Bacteria</taxon>
        <taxon>Pseudomonadati</taxon>
        <taxon>Pseudomonadota</taxon>
        <taxon>Alphaproteobacteria</taxon>
        <taxon>Rhodospirillales</taxon>
        <taxon>Azospirillaceae</taxon>
        <taxon>Skermanella</taxon>
    </lineage>
</organism>
<sequence length="308" mass="32148">MWKPAIPNHAKLAMAVGVVLAGTSLAALESRPQAAQPDASAHRHGQPSAAVAQTDAAAPAASDPEGRSGDAGSTGGGHAYGHGGWPEPASLGGDFSLTDHTGRPVTLADFHGKPLVLFFGYTRCGDACPLIGKKIGMALDMMGDKADTVRAAFISIDVWNDGTDDLASFVAEMHPKLIGLSGTRKQIHDVAAKFRVRRDHIPQNTLVTDGDDQAGPHDPAHSAQASATPTSAQSPALEAMDAADPEGGRPVVAFGQQGEQDFHGMEIAHTTHLYLLSGEGKMVKYIYPSMSPEQLAKRLVKLAEGGEI</sequence>
<dbReference type="SUPFAM" id="SSF52833">
    <property type="entry name" value="Thioredoxin-like"/>
    <property type="match status" value="1"/>
</dbReference>
<dbReference type="Pfam" id="PF02630">
    <property type="entry name" value="SCO1-SenC"/>
    <property type="match status" value="1"/>
</dbReference>
<feature type="disulfide bond" description="Redox-active" evidence="3">
    <location>
        <begin position="124"/>
        <end position="128"/>
    </location>
</feature>
<dbReference type="Proteomes" id="UP000321523">
    <property type="component" value="Unassembled WGS sequence"/>
</dbReference>
<dbReference type="RefSeq" id="WP_052831516.1">
    <property type="nucleotide sequence ID" value="NZ_BJYZ01000015.1"/>
</dbReference>
<evidence type="ECO:0000256" key="4">
    <source>
        <dbReference type="SAM" id="MobiDB-lite"/>
    </source>
</evidence>
<feature type="compositionally biased region" description="Low complexity" evidence="4">
    <location>
        <begin position="46"/>
        <end position="63"/>
    </location>
</feature>
<proteinExistence type="inferred from homology"/>
<dbReference type="PANTHER" id="PTHR12151:SF25">
    <property type="entry name" value="LINALOOL DEHYDRATASE_ISOMERASE DOMAIN-CONTAINING PROTEIN"/>
    <property type="match status" value="1"/>
</dbReference>
<feature type="binding site" evidence="2">
    <location>
        <position position="128"/>
    </location>
    <ligand>
        <name>Cu cation</name>
        <dbReference type="ChEBI" id="CHEBI:23378"/>
    </ligand>
</feature>
<gene>
    <name evidence="6" type="ORF">SAE02_34760</name>
</gene>
<dbReference type="CDD" id="cd02968">
    <property type="entry name" value="SCO"/>
    <property type="match status" value="1"/>
</dbReference>
<dbReference type="GO" id="GO:0046872">
    <property type="term" value="F:metal ion binding"/>
    <property type="evidence" value="ECO:0007669"/>
    <property type="project" value="UniProtKB-KW"/>
</dbReference>
<accession>A0A512DS64</accession>
<dbReference type="EMBL" id="BJYZ01000015">
    <property type="protein sequence ID" value="GEO39328.1"/>
    <property type="molecule type" value="Genomic_DNA"/>
</dbReference>
<dbReference type="InterPro" id="IPR003782">
    <property type="entry name" value="SCO1/SenC"/>
</dbReference>
<keyword evidence="3" id="KW-1015">Disulfide bond</keyword>
<feature type="binding site" evidence="2">
    <location>
        <position position="124"/>
    </location>
    <ligand>
        <name>Cu cation</name>
        <dbReference type="ChEBI" id="CHEBI:23378"/>
    </ligand>
</feature>
<evidence type="ECO:0000256" key="3">
    <source>
        <dbReference type="PIRSR" id="PIRSR603782-2"/>
    </source>
</evidence>
<keyword evidence="7" id="KW-1185">Reference proteome</keyword>
<evidence type="ECO:0000313" key="7">
    <source>
        <dbReference type="Proteomes" id="UP000321523"/>
    </source>
</evidence>
<evidence type="ECO:0000256" key="2">
    <source>
        <dbReference type="PIRSR" id="PIRSR603782-1"/>
    </source>
</evidence>
<feature type="chain" id="PRO_5021817662" description="Thioredoxin domain-containing protein" evidence="5">
    <location>
        <begin position="27"/>
        <end position="308"/>
    </location>
</feature>
<dbReference type="InterPro" id="IPR036249">
    <property type="entry name" value="Thioredoxin-like_sf"/>
</dbReference>
<evidence type="ECO:0000256" key="5">
    <source>
        <dbReference type="SAM" id="SignalP"/>
    </source>
</evidence>
<evidence type="ECO:0000313" key="6">
    <source>
        <dbReference type="EMBL" id="GEO39328.1"/>
    </source>
</evidence>
<feature type="region of interest" description="Disordered" evidence="4">
    <location>
        <begin position="31"/>
        <end position="85"/>
    </location>
</feature>
<feature type="region of interest" description="Disordered" evidence="4">
    <location>
        <begin position="202"/>
        <end position="253"/>
    </location>
</feature>
<evidence type="ECO:0008006" key="8">
    <source>
        <dbReference type="Google" id="ProtNLM"/>
    </source>
</evidence>
<keyword evidence="5" id="KW-0732">Signal</keyword>
<dbReference type="AlphaFoldDB" id="A0A512DS64"/>
<dbReference type="PANTHER" id="PTHR12151">
    <property type="entry name" value="ELECTRON TRANSPORT PROTIN SCO1/SENC FAMILY MEMBER"/>
    <property type="match status" value="1"/>
</dbReference>
<keyword evidence="2" id="KW-0186">Copper</keyword>
<name>A0A512DS64_9PROT</name>
<keyword evidence="2" id="KW-0479">Metal-binding</keyword>
<feature type="compositionally biased region" description="Low complexity" evidence="4">
    <location>
        <begin position="222"/>
        <end position="236"/>
    </location>
</feature>
<comment type="similarity">
    <text evidence="1">Belongs to the SCO1/2 family.</text>
</comment>
<protein>
    <recommendedName>
        <fullName evidence="8">Thioredoxin domain-containing protein</fullName>
    </recommendedName>
</protein>
<feature type="signal peptide" evidence="5">
    <location>
        <begin position="1"/>
        <end position="26"/>
    </location>
</feature>
<reference evidence="6 7" key="1">
    <citation type="submission" date="2019-07" db="EMBL/GenBank/DDBJ databases">
        <title>Whole genome shotgun sequence of Skermanella aerolata NBRC 106429.</title>
        <authorList>
            <person name="Hosoyama A."/>
            <person name="Uohara A."/>
            <person name="Ohji S."/>
            <person name="Ichikawa N."/>
        </authorList>
    </citation>
    <scope>NUCLEOTIDE SEQUENCE [LARGE SCALE GENOMIC DNA]</scope>
    <source>
        <strain evidence="6 7">NBRC 106429</strain>
    </source>
</reference>
<comment type="caution">
    <text evidence="6">The sequence shown here is derived from an EMBL/GenBank/DDBJ whole genome shotgun (WGS) entry which is preliminary data.</text>
</comment>
<evidence type="ECO:0000256" key="1">
    <source>
        <dbReference type="ARBA" id="ARBA00010996"/>
    </source>
</evidence>